<comment type="caution">
    <text evidence="1">The sequence shown here is derived from an EMBL/GenBank/DDBJ whole genome shotgun (WGS) entry which is preliminary data.</text>
</comment>
<evidence type="ECO:0000313" key="2">
    <source>
        <dbReference type="Proteomes" id="UP001320706"/>
    </source>
</evidence>
<protein>
    <submittedName>
        <fullName evidence="1">Uncharacterized protein</fullName>
    </submittedName>
</protein>
<sequence length="161" mass="16500">MAQNVTDNGIGSTPAQAQAIIAAAEAKAETVVPQNIAIVDPSGLLVAFLRMDNAYPGSIDISIKKARTSVLFNGITSASLYNSSIPGGPLYGKPNAMHNSRTPLRRYATGIEETNGGLVVFGGGLPLYKDGFLLGAIGVSGGTVPQDVEVATAGVDFFTSS</sequence>
<dbReference type="EMBL" id="JAMKPW020000011">
    <property type="protein sequence ID" value="KAK8213434.1"/>
    <property type="molecule type" value="Genomic_DNA"/>
</dbReference>
<dbReference type="Proteomes" id="UP001320706">
    <property type="component" value="Unassembled WGS sequence"/>
</dbReference>
<name>A0ACC3SIN1_9PEZI</name>
<keyword evidence="2" id="KW-1185">Reference proteome</keyword>
<gene>
    <name evidence="1" type="ORF">M8818_002735</name>
</gene>
<evidence type="ECO:0000313" key="1">
    <source>
        <dbReference type="EMBL" id="KAK8213434.1"/>
    </source>
</evidence>
<accession>A0ACC3SIN1</accession>
<proteinExistence type="predicted"/>
<organism evidence="1 2">
    <name type="scientific">Zalaria obscura</name>
    <dbReference type="NCBI Taxonomy" id="2024903"/>
    <lineage>
        <taxon>Eukaryota</taxon>
        <taxon>Fungi</taxon>
        <taxon>Dikarya</taxon>
        <taxon>Ascomycota</taxon>
        <taxon>Pezizomycotina</taxon>
        <taxon>Dothideomycetes</taxon>
        <taxon>Dothideomycetidae</taxon>
        <taxon>Dothideales</taxon>
        <taxon>Zalariaceae</taxon>
        <taxon>Zalaria</taxon>
    </lineage>
</organism>
<reference evidence="1" key="1">
    <citation type="submission" date="2024-02" db="EMBL/GenBank/DDBJ databases">
        <title>Metagenome Assembled Genome of Zalaria obscura JY119.</title>
        <authorList>
            <person name="Vighnesh L."/>
            <person name="Jagadeeshwari U."/>
            <person name="Venkata Ramana C."/>
            <person name="Sasikala C."/>
        </authorList>
    </citation>
    <scope>NUCLEOTIDE SEQUENCE</scope>
    <source>
        <strain evidence="1">JY119</strain>
    </source>
</reference>